<dbReference type="EMBL" id="JAZHXJ010000704">
    <property type="protein sequence ID" value="KAL1853282.1"/>
    <property type="molecule type" value="Genomic_DNA"/>
</dbReference>
<accession>A0ABR3W572</accession>
<protein>
    <submittedName>
        <fullName evidence="1">Uncharacterized protein</fullName>
    </submittedName>
</protein>
<reference evidence="1 2" key="1">
    <citation type="journal article" date="2024" name="Commun. Biol.">
        <title>Comparative genomic analysis of thermophilic fungi reveals convergent evolutionary adaptations and gene losses.</title>
        <authorList>
            <person name="Steindorff A.S."/>
            <person name="Aguilar-Pontes M.V."/>
            <person name="Robinson A.J."/>
            <person name="Andreopoulos B."/>
            <person name="LaButti K."/>
            <person name="Kuo A."/>
            <person name="Mondo S."/>
            <person name="Riley R."/>
            <person name="Otillar R."/>
            <person name="Haridas S."/>
            <person name="Lipzen A."/>
            <person name="Grimwood J."/>
            <person name="Schmutz J."/>
            <person name="Clum A."/>
            <person name="Reid I.D."/>
            <person name="Moisan M.C."/>
            <person name="Butler G."/>
            <person name="Nguyen T.T.M."/>
            <person name="Dewar K."/>
            <person name="Conant G."/>
            <person name="Drula E."/>
            <person name="Henrissat B."/>
            <person name="Hansel C."/>
            <person name="Singer S."/>
            <person name="Hutchinson M.I."/>
            <person name="de Vries R.P."/>
            <person name="Natvig D.O."/>
            <person name="Powell A.J."/>
            <person name="Tsang A."/>
            <person name="Grigoriev I.V."/>
        </authorList>
    </citation>
    <scope>NUCLEOTIDE SEQUENCE [LARGE SCALE GENOMIC DNA]</scope>
    <source>
        <strain evidence="1 2">ATCC 24622</strain>
    </source>
</reference>
<dbReference type="Proteomes" id="UP001586593">
    <property type="component" value="Unassembled WGS sequence"/>
</dbReference>
<gene>
    <name evidence="1" type="ORF">VTK73DRAFT_9014</name>
</gene>
<evidence type="ECO:0000313" key="1">
    <source>
        <dbReference type="EMBL" id="KAL1853282.1"/>
    </source>
</evidence>
<evidence type="ECO:0000313" key="2">
    <source>
        <dbReference type="Proteomes" id="UP001586593"/>
    </source>
</evidence>
<name>A0ABR3W572_9PEZI</name>
<sequence>MRYHQADRWARTCLKQVILPSDPPPFLAAILPLRFASVCPTHPSTRIVANDEEAPNVREGLLKSGTCRSPALALVGGGKRGSTSRHPVYLSPTRGLAATGEHSAVASRQTDRYTYHRAERNLLAINYAVRVWCQSDEDTHGGTHLPADEVGPIPLSSIIFPFYRLRTLLL</sequence>
<comment type="caution">
    <text evidence="1">The sequence shown here is derived from an EMBL/GenBank/DDBJ whole genome shotgun (WGS) entry which is preliminary data.</text>
</comment>
<keyword evidence="2" id="KW-1185">Reference proteome</keyword>
<proteinExistence type="predicted"/>
<organism evidence="1 2">
    <name type="scientific">Phialemonium thermophilum</name>
    <dbReference type="NCBI Taxonomy" id="223376"/>
    <lineage>
        <taxon>Eukaryota</taxon>
        <taxon>Fungi</taxon>
        <taxon>Dikarya</taxon>
        <taxon>Ascomycota</taxon>
        <taxon>Pezizomycotina</taxon>
        <taxon>Sordariomycetes</taxon>
        <taxon>Sordariomycetidae</taxon>
        <taxon>Cephalothecales</taxon>
        <taxon>Cephalothecaceae</taxon>
        <taxon>Phialemonium</taxon>
    </lineage>
</organism>